<evidence type="ECO:0000256" key="4">
    <source>
        <dbReference type="ARBA" id="ARBA00022554"/>
    </source>
</evidence>
<comment type="caution">
    <text evidence="9">Lacks conserved residue(s) required for the propagation of feature annotation.</text>
</comment>
<dbReference type="EMBL" id="JAAAIL010001559">
    <property type="protein sequence ID" value="KAG0268110.1"/>
    <property type="molecule type" value="Genomic_DNA"/>
</dbReference>
<dbReference type="Gene3D" id="1.20.1250.20">
    <property type="entry name" value="MFS general substrate transporter like domains"/>
    <property type="match status" value="1"/>
</dbReference>
<comment type="function">
    <text evidence="9">Vacuolar effluxer which mediate the efflux of amino acids resulting from autophagic degradation. The release of autophagic amino acids allows the maintenance of protein synthesis and viability during nitrogen starvation.</text>
</comment>
<evidence type="ECO:0000256" key="2">
    <source>
        <dbReference type="ARBA" id="ARBA00006978"/>
    </source>
</evidence>
<evidence type="ECO:0000256" key="1">
    <source>
        <dbReference type="ARBA" id="ARBA00004127"/>
    </source>
</evidence>
<keyword evidence="6 9" id="KW-0029">Amino-acid transport</keyword>
<dbReference type="Proteomes" id="UP001194580">
    <property type="component" value="Unassembled WGS sequence"/>
</dbReference>
<keyword evidence="3 9" id="KW-0813">Transport</keyword>
<keyword evidence="4 9" id="KW-0926">Vacuole</keyword>
<accession>A0AAD4H386</accession>
<dbReference type="InterPro" id="IPR044738">
    <property type="entry name" value="Atg22"/>
</dbReference>
<evidence type="ECO:0000313" key="11">
    <source>
        <dbReference type="Proteomes" id="UP001194580"/>
    </source>
</evidence>
<keyword evidence="7 9" id="KW-1133">Transmembrane helix</keyword>
<organism evidence="10 11">
    <name type="scientific">Linnemannia exigua</name>
    <dbReference type="NCBI Taxonomy" id="604196"/>
    <lineage>
        <taxon>Eukaryota</taxon>
        <taxon>Fungi</taxon>
        <taxon>Fungi incertae sedis</taxon>
        <taxon>Mucoromycota</taxon>
        <taxon>Mortierellomycotina</taxon>
        <taxon>Mortierellomycetes</taxon>
        <taxon>Mortierellales</taxon>
        <taxon>Mortierellaceae</taxon>
        <taxon>Linnemannia</taxon>
    </lineage>
</organism>
<reference evidence="10" key="1">
    <citation type="journal article" date="2020" name="Fungal Divers.">
        <title>Resolving the Mortierellaceae phylogeny through synthesis of multi-gene phylogenetics and phylogenomics.</title>
        <authorList>
            <person name="Vandepol N."/>
            <person name="Liber J."/>
            <person name="Desiro A."/>
            <person name="Na H."/>
            <person name="Kennedy M."/>
            <person name="Barry K."/>
            <person name="Grigoriev I.V."/>
            <person name="Miller A.N."/>
            <person name="O'Donnell K."/>
            <person name="Stajich J.E."/>
            <person name="Bonito G."/>
        </authorList>
    </citation>
    <scope>NUCLEOTIDE SEQUENCE</scope>
    <source>
        <strain evidence="10">NRRL 28262</strain>
    </source>
</reference>
<name>A0AAD4H386_9FUNG</name>
<evidence type="ECO:0000256" key="9">
    <source>
        <dbReference type="RuleBase" id="RU363073"/>
    </source>
</evidence>
<feature type="transmembrane region" description="Helical" evidence="9">
    <location>
        <begin position="52"/>
        <end position="78"/>
    </location>
</feature>
<protein>
    <recommendedName>
        <fullName evidence="9">Autophagy-related protein</fullName>
    </recommendedName>
</protein>
<evidence type="ECO:0000313" key="10">
    <source>
        <dbReference type="EMBL" id="KAG0268110.1"/>
    </source>
</evidence>
<keyword evidence="5 9" id="KW-0812">Transmembrane</keyword>
<dbReference type="GO" id="GO:0005774">
    <property type="term" value="C:vacuolar membrane"/>
    <property type="evidence" value="ECO:0007669"/>
    <property type="project" value="UniProtKB-SubCell"/>
</dbReference>
<feature type="transmembrane region" description="Helical" evidence="9">
    <location>
        <begin position="243"/>
        <end position="263"/>
    </location>
</feature>
<keyword evidence="8 9" id="KW-0472">Membrane</keyword>
<evidence type="ECO:0000256" key="7">
    <source>
        <dbReference type="ARBA" id="ARBA00022989"/>
    </source>
</evidence>
<feature type="transmembrane region" description="Helical" evidence="9">
    <location>
        <begin position="152"/>
        <end position="172"/>
    </location>
</feature>
<sequence length="510" mass="56577">MTTATTGVKKQQETIQLSRMGRLRHRLFYNDPEDDLVLQPHIDEKLTKKSELWAFFTFGFGFYSWANSCSSLLLPILVQGIARNASHLESNPSIPCPDTDPENDRCLVPFGWLQVTPTSYVLLTNVVTVWCTIILTLGVSALADHGRISKRIMVFTSSTLCVIACFIFLGALKSEIWWFTTLLYALTGIVNGPTQNFYDAHIPILTRYHPDVVRVQIQEGEASQAYIDAKTKVQTVLSGGSSAAGYAGGLVLTIICAAILILIDESLLTVGYCVIVSGVFIFIFVAVYAKYAVQRTFPPLPPGAKWATYGYARLGKTISKARRLPNLFFFLCTWFILGDGLAASSSMAILIAQDQLKLESSSMIIAALIQMVTAGLGMIFWIRLQNRHGVSPLKIVIFNTIAFGCLPVYCLLGFIEGFPIGLKQQWELYMLAAFFGLFSGAIYSSNRVVFAQFIPYGHENELFALYEMSSVSSSWIAPLVCTAIIQTATVRHTWWFLATQFFIPAALLVF</sequence>
<feature type="transmembrane region" description="Helical" evidence="9">
    <location>
        <begin position="363"/>
        <end position="383"/>
    </location>
</feature>
<dbReference type="InterPro" id="IPR050495">
    <property type="entry name" value="ATG22/LtaA_families"/>
</dbReference>
<dbReference type="PANTHER" id="PTHR23519:SF1">
    <property type="entry name" value="AUTOPHAGY-RELATED PROTEIN 22"/>
    <property type="match status" value="1"/>
</dbReference>
<comment type="subcellular location">
    <subcellularLocation>
        <location evidence="1">Endomembrane system</location>
        <topology evidence="1">Multi-pass membrane protein</topology>
    </subcellularLocation>
    <subcellularLocation>
        <location evidence="9">Vacuole membrane</location>
        <topology evidence="9">Multi-pass membrane protein</topology>
    </subcellularLocation>
</comment>
<dbReference type="GO" id="GO:0012505">
    <property type="term" value="C:endomembrane system"/>
    <property type="evidence" value="ECO:0007669"/>
    <property type="project" value="UniProtKB-SubCell"/>
</dbReference>
<feature type="transmembrane region" description="Helical" evidence="9">
    <location>
        <begin position="426"/>
        <end position="443"/>
    </location>
</feature>
<evidence type="ECO:0000256" key="3">
    <source>
        <dbReference type="ARBA" id="ARBA00022448"/>
    </source>
</evidence>
<dbReference type="PANTHER" id="PTHR23519">
    <property type="entry name" value="AUTOPHAGY-RELATED PROTEIN 22"/>
    <property type="match status" value="1"/>
</dbReference>
<comment type="caution">
    <text evidence="10">The sequence shown here is derived from an EMBL/GenBank/DDBJ whole genome shotgun (WGS) entry which is preliminary data.</text>
</comment>
<dbReference type="GO" id="GO:0032974">
    <property type="term" value="P:amino acid transmembrane export from vacuole"/>
    <property type="evidence" value="ECO:0007669"/>
    <property type="project" value="InterPro"/>
</dbReference>
<feature type="transmembrane region" description="Helical" evidence="9">
    <location>
        <begin position="120"/>
        <end position="140"/>
    </location>
</feature>
<evidence type="ECO:0000256" key="8">
    <source>
        <dbReference type="ARBA" id="ARBA00023136"/>
    </source>
</evidence>
<feature type="transmembrane region" description="Helical" evidence="9">
    <location>
        <begin position="327"/>
        <end position="351"/>
    </location>
</feature>
<feature type="transmembrane region" description="Helical" evidence="9">
    <location>
        <begin position="395"/>
        <end position="414"/>
    </location>
</feature>
<evidence type="ECO:0000256" key="6">
    <source>
        <dbReference type="ARBA" id="ARBA00022970"/>
    </source>
</evidence>
<evidence type="ECO:0000256" key="5">
    <source>
        <dbReference type="ARBA" id="ARBA00022692"/>
    </source>
</evidence>
<dbReference type="InterPro" id="IPR036259">
    <property type="entry name" value="MFS_trans_sf"/>
</dbReference>
<feature type="non-terminal residue" evidence="10">
    <location>
        <position position="1"/>
    </location>
</feature>
<keyword evidence="9" id="KW-0072">Autophagy</keyword>
<dbReference type="AlphaFoldDB" id="A0AAD4H386"/>
<gene>
    <name evidence="10" type="primary">ATG22_4</name>
    <name evidence="10" type="ORF">BGZ95_002602</name>
</gene>
<comment type="similarity">
    <text evidence="2 9">Belongs to the ATG22 family.</text>
</comment>
<dbReference type="CDD" id="cd17483">
    <property type="entry name" value="MFS_Atg22_like"/>
    <property type="match status" value="1"/>
</dbReference>
<dbReference type="InterPro" id="IPR024671">
    <property type="entry name" value="Atg22-like"/>
</dbReference>
<dbReference type="GO" id="GO:0006914">
    <property type="term" value="P:autophagy"/>
    <property type="evidence" value="ECO:0007669"/>
    <property type="project" value="UniProtKB-KW"/>
</dbReference>
<feature type="transmembrane region" description="Helical" evidence="9">
    <location>
        <begin position="270"/>
        <end position="291"/>
    </location>
</feature>
<proteinExistence type="inferred from homology"/>
<keyword evidence="11" id="KW-1185">Reference proteome</keyword>
<dbReference type="SUPFAM" id="SSF103473">
    <property type="entry name" value="MFS general substrate transporter"/>
    <property type="match status" value="1"/>
</dbReference>
<dbReference type="Pfam" id="PF11700">
    <property type="entry name" value="ATG22"/>
    <property type="match status" value="1"/>
</dbReference>